<dbReference type="AlphaFoldDB" id="A0AAE9SF81"/>
<evidence type="ECO:0000313" key="1">
    <source>
        <dbReference type="EMBL" id="UTD15237.1"/>
    </source>
</evidence>
<sequence length="57" mass="6750">MVLKYDFIFNDKLSEIIIDKIKENWLLLDEEGEIIGERDTPKVKKETYRISSSGFIK</sequence>
<gene>
    <name evidence="1" type="ORF">HER15_07080</name>
</gene>
<organism evidence="1 2">
    <name type="scientific">Tenacibaculum mesophilum</name>
    <dbReference type="NCBI Taxonomy" id="104268"/>
    <lineage>
        <taxon>Bacteria</taxon>
        <taxon>Pseudomonadati</taxon>
        <taxon>Bacteroidota</taxon>
        <taxon>Flavobacteriia</taxon>
        <taxon>Flavobacteriales</taxon>
        <taxon>Flavobacteriaceae</taxon>
        <taxon>Tenacibaculum</taxon>
    </lineage>
</organism>
<accession>A0AAE9SF81</accession>
<dbReference type="EMBL" id="CP050861">
    <property type="protein sequence ID" value="UTD15237.1"/>
    <property type="molecule type" value="Genomic_DNA"/>
</dbReference>
<evidence type="ECO:0000313" key="2">
    <source>
        <dbReference type="Proteomes" id="UP001056837"/>
    </source>
</evidence>
<dbReference type="Proteomes" id="UP001056837">
    <property type="component" value="Chromosome"/>
</dbReference>
<reference evidence="1" key="1">
    <citation type="submission" date="2020-04" db="EMBL/GenBank/DDBJ databases">
        <title>Tenacibaculum mesophilum bac2.</title>
        <authorList>
            <person name="Li M."/>
        </authorList>
    </citation>
    <scope>NUCLEOTIDE SEQUENCE</scope>
    <source>
        <strain evidence="1">Bac2</strain>
    </source>
</reference>
<proteinExistence type="predicted"/>
<dbReference type="RefSeq" id="WP_156167114.1">
    <property type="nucleotide sequence ID" value="NZ_CP032544.1"/>
</dbReference>
<name>A0AAE9SF81_9FLAO</name>
<protein>
    <submittedName>
        <fullName evidence="1">Uncharacterized protein</fullName>
    </submittedName>
</protein>